<feature type="repeat" description="WD" evidence="1">
    <location>
        <begin position="83"/>
        <end position="100"/>
    </location>
</feature>
<reference evidence="2 3" key="1">
    <citation type="submission" date="2018-09" db="EMBL/GenBank/DDBJ databases">
        <title>A high-quality reference genome of wild soybean provides a powerful tool to mine soybean genomes.</title>
        <authorList>
            <person name="Xie M."/>
            <person name="Chung C.Y.L."/>
            <person name="Li M.-W."/>
            <person name="Wong F.-L."/>
            <person name="Chan T.-F."/>
            <person name="Lam H.-M."/>
        </authorList>
    </citation>
    <scope>NUCLEOTIDE SEQUENCE [LARGE SCALE GENOMIC DNA]</scope>
    <source>
        <strain evidence="3">cv. W05</strain>
        <tissue evidence="2">Hypocotyl of etiolated seedlings</tissue>
    </source>
</reference>
<organism evidence="2 3">
    <name type="scientific">Glycine soja</name>
    <name type="common">Wild soybean</name>
    <dbReference type="NCBI Taxonomy" id="3848"/>
    <lineage>
        <taxon>Eukaryota</taxon>
        <taxon>Viridiplantae</taxon>
        <taxon>Streptophyta</taxon>
        <taxon>Embryophyta</taxon>
        <taxon>Tracheophyta</taxon>
        <taxon>Spermatophyta</taxon>
        <taxon>Magnoliopsida</taxon>
        <taxon>eudicotyledons</taxon>
        <taxon>Gunneridae</taxon>
        <taxon>Pentapetalae</taxon>
        <taxon>rosids</taxon>
        <taxon>fabids</taxon>
        <taxon>Fabales</taxon>
        <taxon>Fabaceae</taxon>
        <taxon>Papilionoideae</taxon>
        <taxon>50 kb inversion clade</taxon>
        <taxon>NPAAA clade</taxon>
        <taxon>indigoferoid/millettioid clade</taxon>
        <taxon>Phaseoleae</taxon>
        <taxon>Glycine</taxon>
        <taxon>Glycine subgen. Soja</taxon>
    </lineage>
</organism>
<comment type="caution">
    <text evidence="2">The sequence shown here is derived from an EMBL/GenBank/DDBJ whole genome shotgun (WGS) entry which is preliminary data.</text>
</comment>
<dbReference type="Gene3D" id="2.130.10.10">
    <property type="entry name" value="YVTN repeat-like/Quinoprotein amine dehydrogenase"/>
    <property type="match status" value="1"/>
</dbReference>
<dbReference type="PANTHER" id="PTHR12848:SF16">
    <property type="entry name" value="REGULATORY-ASSOCIATED PROTEIN OF MTOR"/>
    <property type="match status" value="1"/>
</dbReference>
<dbReference type="GO" id="GO:0009267">
    <property type="term" value="P:cellular response to starvation"/>
    <property type="evidence" value="ECO:0007669"/>
    <property type="project" value="TreeGrafter"/>
</dbReference>
<gene>
    <name evidence="2" type="ORF">D0Y65_050990</name>
</gene>
<dbReference type="GO" id="GO:0071230">
    <property type="term" value="P:cellular response to amino acid stimulus"/>
    <property type="evidence" value="ECO:0007669"/>
    <property type="project" value="TreeGrafter"/>
</dbReference>
<evidence type="ECO:0000313" key="2">
    <source>
        <dbReference type="EMBL" id="RZB47178.1"/>
    </source>
</evidence>
<evidence type="ECO:0000313" key="3">
    <source>
        <dbReference type="Proteomes" id="UP000289340"/>
    </source>
</evidence>
<dbReference type="GO" id="GO:0005737">
    <property type="term" value="C:cytoplasm"/>
    <property type="evidence" value="ECO:0007669"/>
    <property type="project" value="TreeGrafter"/>
</dbReference>
<dbReference type="GO" id="GO:0030307">
    <property type="term" value="P:positive regulation of cell growth"/>
    <property type="evidence" value="ECO:0007669"/>
    <property type="project" value="TreeGrafter"/>
</dbReference>
<dbReference type="GO" id="GO:0010506">
    <property type="term" value="P:regulation of autophagy"/>
    <property type="evidence" value="ECO:0007669"/>
    <property type="project" value="TreeGrafter"/>
</dbReference>
<dbReference type="GO" id="GO:0031929">
    <property type="term" value="P:TOR signaling"/>
    <property type="evidence" value="ECO:0007669"/>
    <property type="project" value="InterPro"/>
</dbReference>
<dbReference type="GO" id="GO:0031931">
    <property type="term" value="C:TORC1 complex"/>
    <property type="evidence" value="ECO:0007669"/>
    <property type="project" value="InterPro"/>
</dbReference>
<evidence type="ECO:0000256" key="1">
    <source>
        <dbReference type="PROSITE-ProRule" id="PRU00221"/>
    </source>
</evidence>
<accession>A0A445FE94</accession>
<proteinExistence type="predicted"/>
<dbReference type="InterPro" id="IPR015943">
    <property type="entry name" value="WD40/YVTN_repeat-like_dom_sf"/>
</dbReference>
<name>A0A445FE94_GLYSO</name>
<dbReference type="SUPFAM" id="SSF50978">
    <property type="entry name" value="WD40 repeat-like"/>
    <property type="match status" value="1"/>
</dbReference>
<dbReference type="InterPro" id="IPR001680">
    <property type="entry name" value="WD40_rpt"/>
</dbReference>
<sequence>MPLPSLKLAVELVVHGGGKLHVSLQKDVPKVNVVLVSVSGERVLLRELRRIWNHEKATLLNSFDNHDFPNKEISKLCLVNELDDSLLLAASSDGNIRIWKDYTLKGKQKLATPFSSIHGHKAGVRSLNAVVDWQQQCGYLICLEFQNQALSQRTT</sequence>
<dbReference type="InterPro" id="IPR036322">
    <property type="entry name" value="WD40_repeat_dom_sf"/>
</dbReference>
<dbReference type="AlphaFoldDB" id="A0A445FE94"/>
<protein>
    <submittedName>
        <fullName evidence="2">Regulatory-associated protein of TOR 1</fullName>
    </submittedName>
</protein>
<dbReference type="PANTHER" id="PTHR12848">
    <property type="entry name" value="REGULATORY-ASSOCIATED PROTEIN OF MTOR"/>
    <property type="match status" value="1"/>
</dbReference>
<dbReference type="InterPro" id="IPR004083">
    <property type="entry name" value="Raptor"/>
</dbReference>
<dbReference type="EMBL" id="QZWG01000019">
    <property type="protein sequence ID" value="RZB47178.1"/>
    <property type="molecule type" value="Genomic_DNA"/>
</dbReference>
<dbReference type="PROSITE" id="PS50082">
    <property type="entry name" value="WD_REPEATS_2"/>
    <property type="match status" value="1"/>
</dbReference>
<keyword evidence="1" id="KW-0853">WD repeat</keyword>
<dbReference type="GO" id="GO:0030674">
    <property type="term" value="F:protein-macromolecule adaptor activity"/>
    <property type="evidence" value="ECO:0007669"/>
    <property type="project" value="TreeGrafter"/>
</dbReference>
<dbReference type="Proteomes" id="UP000289340">
    <property type="component" value="Chromosome 19"/>
</dbReference>
<keyword evidence="3" id="KW-1185">Reference proteome</keyword>